<evidence type="ECO:0000313" key="3">
    <source>
        <dbReference type="Proteomes" id="UP000176944"/>
    </source>
</evidence>
<feature type="domain" description="Transcription factor zinc-finger" evidence="1">
    <location>
        <begin position="5"/>
        <end position="44"/>
    </location>
</feature>
<sequence length="123" mass="14067">MTQLKCPKCEGTLEAVVYSTIPVDRCTSCQGIWFDSMEAQLLKEIKGSEIIDTGDPKTGSNFNEIRDINCPKCQTKLTKMVDIKQTHIRYEKCPVCYGIWFDAGEFKDYKEEGIADFFKDIFS</sequence>
<dbReference type="InterPro" id="IPR027392">
    <property type="entry name" value="TF_Znf"/>
</dbReference>
<evidence type="ECO:0000259" key="1">
    <source>
        <dbReference type="Pfam" id="PF13453"/>
    </source>
</evidence>
<feature type="domain" description="Transcription factor zinc-finger" evidence="1">
    <location>
        <begin position="69"/>
        <end position="111"/>
    </location>
</feature>
<evidence type="ECO:0000313" key="2">
    <source>
        <dbReference type="EMBL" id="AOY78681.1"/>
    </source>
</evidence>
<proteinExistence type="predicted"/>
<dbReference type="Pfam" id="PF13453">
    <property type="entry name" value="Zn_ribbon_TFIIB"/>
    <property type="match status" value="2"/>
</dbReference>
<dbReference type="EMBL" id="CP017708">
    <property type="protein sequence ID" value="AOY78681.1"/>
    <property type="molecule type" value="Genomic_DNA"/>
</dbReference>
<protein>
    <submittedName>
        <fullName evidence="2">Zf-TFIIB domain-containing protein</fullName>
    </submittedName>
</protein>
<accession>A0A1D9FTI5</accession>
<name>A0A1D9FTI5_MOOP1</name>
<gene>
    <name evidence="2" type="ORF">BJP36_01015</name>
</gene>
<organism evidence="2 3">
    <name type="scientific">Moorena producens (strain JHB)</name>
    <dbReference type="NCBI Taxonomy" id="1454205"/>
    <lineage>
        <taxon>Bacteria</taxon>
        <taxon>Bacillati</taxon>
        <taxon>Cyanobacteriota</taxon>
        <taxon>Cyanophyceae</taxon>
        <taxon>Coleofasciculales</taxon>
        <taxon>Coleofasciculaceae</taxon>
        <taxon>Moorena</taxon>
    </lineage>
</organism>
<dbReference type="AlphaFoldDB" id="A0A1D9FTI5"/>
<reference evidence="3" key="1">
    <citation type="submission" date="2016-10" db="EMBL/GenBank/DDBJ databases">
        <title>Comparative genomics uncovers the prolific and rare metabolic potential of the cyanobacterial genus Moorea.</title>
        <authorList>
            <person name="Leao T."/>
            <person name="Castelao G."/>
            <person name="Korobeynikov A."/>
            <person name="Monroe E.A."/>
            <person name="Podell S."/>
            <person name="Glukhov E."/>
            <person name="Allen E."/>
            <person name="Gerwick W.H."/>
            <person name="Gerwick L."/>
        </authorList>
    </citation>
    <scope>NUCLEOTIDE SEQUENCE [LARGE SCALE GENOMIC DNA]</scope>
    <source>
        <strain evidence="3">JHB</strain>
    </source>
</reference>
<dbReference type="Proteomes" id="UP000176944">
    <property type="component" value="Chromosome"/>
</dbReference>